<feature type="region of interest" description="Disordered" evidence="2">
    <location>
        <begin position="79"/>
        <end position="207"/>
    </location>
</feature>
<dbReference type="GO" id="GO:0008270">
    <property type="term" value="F:zinc ion binding"/>
    <property type="evidence" value="ECO:0007669"/>
    <property type="project" value="UniProtKB-KW"/>
</dbReference>
<evidence type="ECO:0000313" key="4">
    <source>
        <dbReference type="EMBL" id="ORY51365.1"/>
    </source>
</evidence>
<feature type="zinc finger region" description="C3H1-type" evidence="1">
    <location>
        <begin position="209"/>
        <end position="237"/>
    </location>
</feature>
<evidence type="ECO:0000259" key="3">
    <source>
        <dbReference type="PROSITE" id="PS50103"/>
    </source>
</evidence>
<evidence type="ECO:0000256" key="2">
    <source>
        <dbReference type="SAM" id="MobiDB-lite"/>
    </source>
</evidence>
<dbReference type="InterPro" id="IPR000571">
    <property type="entry name" value="Znf_CCCH"/>
</dbReference>
<reference evidence="4 5" key="1">
    <citation type="submission" date="2016-07" db="EMBL/GenBank/DDBJ databases">
        <title>Pervasive Adenine N6-methylation of Active Genes in Fungi.</title>
        <authorList>
            <consortium name="DOE Joint Genome Institute"/>
            <person name="Mondo S.J."/>
            <person name="Dannebaum R.O."/>
            <person name="Kuo R.C."/>
            <person name="Labutti K."/>
            <person name="Haridas S."/>
            <person name="Kuo A."/>
            <person name="Salamov A."/>
            <person name="Ahrendt S.R."/>
            <person name="Lipzen A."/>
            <person name="Sullivan W."/>
            <person name="Andreopoulos W.B."/>
            <person name="Clum A."/>
            <person name="Lindquist E."/>
            <person name="Daum C."/>
            <person name="Ramamoorthy G.K."/>
            <person name="Gryganskyi A."/>
            <person name="Culley D."/>
            <person name="Magnuson J.K."/>
            <person name="James T.Y."/>
            <person name="O'Malley M.A."/>
            <person name="Stajich J.E."/>
            <person name="Spatafora J.W."/>
            <person name="Visel A."/>
            <person name="Grigoriev I.V."/>
        </authorList>
    </citation>
    <scope>NUCLEOTIDE SEQUENCE [LARGE SCALE GENOMIC DNA]</scope>
    <source>
        <strain evidence="4 5">JEL800</strain>
    </source>
</reference>
<dbReference type="Proteomes" id="UP000193642">
    <property type="component" value="Unassembled WGS sequence"/>
</dbReference>
<dbReference type="OrthoDB" id="2152987at2759"/>
<dbReference type="EMBL" id="MCGO01000005">
    <property type="protein sequence ID" value="ORY51365.1"/>
    <property type="molecule type" value="Genomic_DNA"/>
</dbReference>
<feature type="compositionally biased region" description="Basic and acidic residues" evidence="2">
    <location>
        <begin position="93"/>
        <end position="158"/>
    </location>
</feature>
<evidence type="ECO:0000313" key="5">
    <source>
        <dbReference type="Proteomes" id="UP000193642"/>
    </source>
</evidence>
<evidence type="ECO:0000256" key="1">
    <source>
        <dbReference type="PROSITE-ProRule" id="PRU00723"/>
    </source>
</evidence>
<gene>
    <name evidence="4" type="ORF">BCR33DRAFT_712443</name>
</gene>
<comment type="caution">
    <text evidence="4">The sequence shown here is derived from an EMBL/GenBank/DDBJ whole genome shotgun (WGS) entry which is preliminary data.</text>
</comment>
<protein>
    <recommendedName>
        <fullName evidence="3">C3H1-type domain-containing protein</fullName>
    </recommendedName>
</protein>
<keyword evidence="1" id="KW-0863">Zinc-finger</keyword>
<dbReference type="PROSITE" id="PS50103">
    <property type="entry name" value="ZF_C3H1"/>
    <property type="match status" value="1"/>
</dbReference>
<keyword evidence="1" id="KW-0862">Zinc</keyword>
<keyword evidence="1" id="KW-0479">Metal-binding</keyword>
<dbReference type="AlphaFoldDB" id="A0A1Y2CYE8"/>
<organism evidence="4 5">
    <name type="scientific">Rhizoclosmatium globosum</name>
    <dbReference type="NCBI Taxonomy" id="329046"/>
    <lineage>
        <taxon>Eukaryota</taxon>
        <taxon>Fungi</taxon>
        <taxon>Fungi incertae sedis</taxon>
        <taxon>Chytridiomycota</taxon>
        <taxon>Chytridiomycota incertae sedis</taxon>
        <taxon>Chytridiomycetes</taxon>
        <taxon>Chytridiales</taxon>
        <taxon>Chytriomycetaceae</taxon>
        <taxon>Rhizoclosmatium</taxon>
    </lineage>
</organism>
<accession>A0A1Y2CYE8</accession>
<sequence>MSENDRTEAKDICNNWNAMSFCQTEHCRRLHKCLRCQEKHTTFECPRNVKTYAENPTISRIFNQYKAKVIVVRHEPYRAASQGSDSVVYGKSGARDRGYRDDDSRDRGWDRSGTRDQDEYRKRNRDEEPRRSGEGRYDDRSGGEFKRSRNDDDLRKDTGSNSGAGGRYSRRREEEQPRTTSESRPRDRSNERGSSGSFEDDDRKQAREKNGMNPCFVFNEKGSCHHGQKCWYRHACIKCDSFSHGEFECPKR</sequence>
<keyword evidence="5" id="KW-1185">Reference proteome</keyword>
<feature type="compositionally biased region" description="Basic and acidic residues" evidence="2">
    <location>
        <begin position="171"/>
        <end position="191"/>
    </location>
</feature>
<name>A0A1Y2CYE8_9FUNG</name>
<feature type="domain" description="C3H1-type" evidence="3">
    <location>
        <begin position="209"/>
        <end position="237"/>
    </location>
</feature>
<proteinExistence type="predicted"/>